<sequence length="461" mass="49861">MSVISVMLAAVQVAIFAACASAAAPPGCDSACQDAYNQGRATDASFWVHPNVTLDPFYATPDNFSDYAVGDLVKWEDIAADAVATNWWVPSGLSLSRFFYVSEDIDESPLPATGYAIIPYQNPLGPDKPFRLAVWAHGTAGFTPQCAPSNNKGLQYNFQAPFALAQQGYVVIAPDYAGQGSTIPQGFMYNAGILHAADVSLAVEAARKNFQSSITHEWVVVGHSEGGLTAWRTAQREADPRKSAGGLIGAVAIAPAMEVMSLVPWVLERANGGPLHEVFLPYMLRSIGRLFPSIDLTKYVTERVLGLVDLSYGGCLNAAVPLLYNLNANDMYLNNANFPSAPEVRDWTAKYHGEGAHALGGPLLVMHGETDFILPHDHIERIFDKQCEAFPDSEAQYLLLPGLDHDGAVQASHSNYFPWIADRFDGKAVNRGCTKTTVTVATDRFATVEQVWTSGGQMLVQ</sequence>
<dbReference type="GeneID" id="98149445"/>
<accession>A0ABR4LT03</accession>
<dbReference type="RefSeq" id="XP_070885481.1">
    <property type="nucleotide sequence ID" value="XM_071034373.1"/>
</dbReference>
<protein>
    <submittedName>
        <fullName evidence="3">Alpha/Beta hydrolase protein</fullName>
    </submittedName>
</protein>
<keyword evidence="4" id="KW-1185">Reference proteome</keyword>
<dbReference type="GO" id="GO:0016787">
    <property type="term" value="F:hydrolase activity"/>
    <property type="evidence" value="ECO:0007669"/>
    <property type="project" value="UniProtKB-KW"/>
</dbReference>
<dbReference type="Proteomes" id="UP001610432">
    <property type="component" value="Unassembled WGS sequence"/>
</dbReference>
<evidence type="ECO:0000259" key="2">
    <source>
        <dbReference type="Pfam" id="PF12146"/>
    </source>
</evidence>
<dbReference type="PIRSF" id="PIRSF029171">
    <property type="entry name" value="Esterase_LipA"/>
    <property type="match status" value="1"/>
</dbReference>
<comment type="caution">
    <text evidence="3">The sequence shown here is derived from an EMBL/GenBank/DDBJ whole genome shotgun (WGS) entry which is preliminary data.</text>
</comment>
<dbReference type="PANTHER" id="PTHR34853">
    <property type="match status" value="1"/>
</dbReference>
<keyword evidence="3" id="KW-0378">Hydrolase</keyword>
<gene>
    <name evidence="3" type="ORF">BJX67DRAFT_388524</name>
</gene>
<dbReference type="Pfam" id="PF12146">
    <property type="entry name" value="Hydrolase_4"/>
    <property type="match status" value="1"/>
</dbReference>
<reference evidence="3 4" key="1">
    <citation type="submission" date="2024-07" db="EMBL/GenBank/DDBJ databases">
        <title>Section-level genome sequencing and comparative genomics of Aspergillus sections Usti and Cavernicolus.</title>
        <authorList>
            <consortium name="Lawrence Berkeley National Laboratory"/>
            <person name="Nybo J.L."/>
            <person name="Vesth T.C."/>
            <person name="Theobald S."/>
            <person name="Frisvad J.C."/>
            <person name="Larsen T.O."/>
            <person name="Kjaerboelling I."/>
            <person name="Rothschild-Mancinelli K."/>
            <person name="Lyhne E.K."/>
            <person name="Kogle M.E."/>
            <person name="Barry K."/>
            <person name="Clum A."/>
            <person name="Na H."/>
            <person name="Ledsgaard L."/>
            <person name="Lin J."/>
            <person name="Lipzen A."/>
            <person name="Kuo A."/>
            <person name="Riley R."/>
            <person name="Mondo S."/>
            <person name="Labutti K."/>
            <person name="Haridas S."/>
            <person name="Pangalinan J."/>
            <person name="Salamov A.A."/>
            <person name="Simmons B.A."/>
            <person name="Magnuson J.K."/>
            <person name="Chen J."/>
            <person name="Drula E."/>
            <person name="Henrissat B."/>
            <person name="Wiebenga A."/>
            <person name="Lubbers R.J."/>
            <person name="Gomes A.C."/>
            <person name="Macurrencykelacurrency M.R."/>
            <person name="Stajich J."/>
            <person name="Grigoriev I.V."/>
            <person name="Mortensen U.H."/>
            <person name="De Vries R.P."/>
            <person name="Baker S.E."/>
            <person name="Andersen M.R."/>
        </authorList>
    </citation>
    <scope>NUCLEOTIDE SEQUENCE [LARGE SCALE GENOMIC DNA]</scope>
    <source>
        <strain evidence="3 4">CBS 449.75</strain>
    </source>
</reference>
<dbReference type="Gene3D" id="3.40.50.1820">
    <property type="entry name" value="alpha/beta hydrolase"/>
    <property type="match status" value="2"/>
</dbReference>
<evidence type="ECO:0000313" key="4">
    <source>
        <dbReference type="Proteomes" id="UP001610432"/>
    </source>
</evidence>
<feature type="chain" id="PRO_5045016401" evidence="1">
    <location>
        <begin position="23"/>
        <end position="461"/>
    </location>
</feature>
<dbReference type="EMBL" id="JBFXLQ010000024">
    <property type="protein sequence ID" value="KAL2866502.1"/>
    <property type="molecule type" value="Genomic_DNA"/>
</dbReference>
<dbReference type="SUPFAM" id="SSF53474">
    <property type="entry name" value="alpha/beta-Hydrolases"/>
    <property type="match status" value="1"/>
</dbReference>
<keyword evidence="1" id="KW-0732">Signal</keyword>
<feature type="domain" description="Serine aminopeptidase S33" evidence="2">
    <location>
        <begin position="163"/>
        <end position="386"/>
    </location>
</feature>
<organism evidence="3 4">
    <name type="scientific">Aspergillus lucknowensis</name>
    <dbReference type="NCBI Taxonomy" id="176173"/>
    <lineage>
        <taxon>Eukaryota</taxon>
        <taxon>Fungi</taxon>
        <taxon>Dikarya</taxon>
        <taxon>Ascomycota</taxon>
        <taxon>Pezizomycotina</taxon>
        <taxon>Eurotiomycetes</taxon>
        <taxon>Eurotiomycetidae</taxon>
        <taxon>Eurotiales</taxon>
        <taxon>Aspergillaceae</taxon>
        <taxon>Aspergillus</taxon>
        <taxon>Aspergillus subgen. Nidulantes</taxon>
    </lineage>
</organism>
<feature type="signal peptide" evidence="1">
    <location>
        <begin position="1"/>
        <end position="22"/>
    </location>
</feature>
<dbReference type="InterPro" id="IPR029058">
    <property type="entry name" value="AB_hydrolase_fold"/>
</dbReference>
<evidence type="ECO:0000313" key="3">
    <source>
        <dbReference type="EMBL" id="KAL2866502.1"/>
    </source>
</evidence>
<evidence type="ECO:0000256" key="1">
    <source>
        <dbReference type="PIRNR" id="PIRNR029171"/>
    </source>
</evidence>
<proteinExistence type="inferred from homology"/>
<dbReference type="InterPro" id="IPR022742">
    <property type="entry name" value="Hydrolase_4"/>
</dbReference>
<dbReference type="PANTHER" id="PTHR34853:SF1">
    <property type="entry name" value="LIPASE 5"/>
    <property type="match status" value="1"/>
</dbReference>
<name>A0ABR4LT03_9EURO</name>
<dbReference type="InterPro" id="IPR005152">
    <property type="entry name" value="Lipase_secreted"/>
</dbReference>
<comment type="similarity">
    <text evidence="1">Belongs to the AB hydrolase superfamily. Lipase family.</text>
</comment>